<keyword evidence="2" id="KW-1133">Transmembrane helix</keyword>
<dbReference type="GO" id="GO:0016020">
    <property type="term" value="C:membrane"/>
    <property type="evidence" value="ECO:0007669"/>
    <property type="project" value="InterPro"/>
</dbReference>
<keyword evidence="2" id="KW-0472">Membrane</keyword>
<dbReference type="EMBL" id="CP042430">
    <property type="protein sequence ID" value="QEC49878.1"/>
    <property type="molecule type" value="Genomic_DNA"/>
</dbReference>
<dbReference type="InterPro" id="IPR037185">
    <property type="entry name" value="EmrE-like"/>
</dbReference>
<dbReference type="Pfam" id="PF00892">
    <property type="entry name" value="EamA"/>
    <property type="match status" value="1"/>
</dbReference>
<feature type="transmembrane region" description="Helical" evidence="2">
    <location>
        <begin position="56"/>
        <end position="77"/>
    </location>
</feature>
<evidence type="ECO:0000256" key="1">
    <source>
        <dbReference type="ARBA" id="ARBA00007362"/>
    </source>
</evidence>
<comment type="similarity">
    <text evidence="1">Belongs to the EamA transporter family.</text>
</comment>
<dbReference type="OrthoDB" id="9806718at2"/>
<feature type="transmembrane region" description="Helical" evidence="2">
    <location>
        <begin position="24"/>
        <end position="44"/>
    </location>
</feature>
<keyword evidence="2" id="KW-0812">Transmembrane</keyword>
<sequence length="158" mass="16197">MTSTTPAPDAVPAEPAAPARATTAAWLVPTMIYVVALGGLGVTSKLALKHLKWEDLIFWSGVGYSFVVAYFLATGIVRPKPSVATAWAIASAVLAIGGLVALYIALDTGQASKVVPISAAYPAVTLIFSAIFLGERLSLARAFGVALVVGGVVVITTL</sequence>
<organism evidence="4 5">
    <name type="scientific">Baekduia soli</name>
    <dbReference type="NCBI Taxonomy" id="496014"/>
    <lineage>
        <taxon>Bacteria</taxon>
        <taxon>Bacillati</taxon>
        <taxon>Actinomycetota</taxon>
        <taxon>Thermoleophilia</taxon>
        <taxon>Solirubrobacterales</taxon>
        <taxon>Baekduiaceae</taxon>
        <taxon>Baekduia</taxon>
    </lineage>
</organism>
<accession>A0A5B8UAP8</accession>
<dbReference type="AlphaFoldDB" id="A0A5B8UAP8"/>
<name>A0A5B8UAP8_9ACTN</name>
<dbReference type="RefSeq" id="WP_146922243.1">
    <property type="nucleotide sequence ID" value="NZ_CP042430.1"/>
</dbReference>
<dbReference type="Proteomes" id="UP000321805">
    <property type="component" value="Chromosome"/>
</dbReference>
<feature type="transmembrane region" description="Helical" evidence="2">
    <location>
        <begin position="139"/>
        <end position="157"/>
    </location>
</feature>
<dbReference type="Gene3D" id="1.10.3730.20">
    <property type="match status" value="1"/>
</dbReference>
<evidence type="ECO:0000256" key="2">
    <source>
        <dbReference type="SAM" id="Phobius"/>
    </source>
</evidence>
<gene>
    <name evidence="4" type="ORF">FSW04_21445</name>
</gene>
<feature type="transmembrane region" description="Helical" evidence="2">
    <location>
        <begin position="83"/>
        <end position="106"/>
    </location>
</feature>
<dbReference type="SUPFAM" id="SSF103481">
    <property type="entry name" value="Multidrug resistance efflux transporter EmrE"/>
    <property type="match status" value="1"/>
</dbReference>
<evidence type="ECO:0000313" key="5">
    <source>
        <dbReference type="Proteomes" id="UP000321805"/>
    </source>
</evidence>
<evidence type="ECO:0000313" key="4">
    <source>
        <dbReference type="EMBL" id="QEC49878.1"/>
    </source>
</evidence>
<reference evidence="4 5" key="1">
    <citation type="journal article" date="2018" name="J. Microbiol.">
        <title>Baekduia soli gen. nov., sp. nov., a novel bacterium isolated from the soil of Baekdu Mountain and proposal of a novel family name, Baekduiaceae fam. nov.</title>
        <authorList>
            <person name="An D.S."/>
            <person name="Siddiqi M.Z."/>
            <person name="Kim K.H."/>
            <person name="Yu H.S."/>
            <person name="Im W.T."/>
        </authorList>
    </citation>
    <scope>NUCLEOTIDE SEQUENCE [LARGE SCALE GENOMIC DNA]</scope>
    <source>
        <strain evidence="4 5">BR7-21</strain>
    </source>
</reference>
<proteinExistence type="inferred from homology"/>
<protein>
    <submittedName>
        <fullName evidence="4">EamA family transporter</fullName>
    </submittedName>
</protein>
<feature type="domain" description="EamA" evidence="3">
    <location>
        <begin position="31"/>
        <end position="156"/>
    </location>
</feature>
<keyword evidence="5" id="KW-1185">Reference proteome</keyword>
<dbReference type="InterPro" id="IPR000620">
    <property type="entry name" value="EamA_dom"/>
</dbReference>
<feature type="transmembrane region" description="Helical" evidence="2">
    <location>
        <begin position="113"/>
        <end position="133"/>
    </location>
</feature>
<dbReference type="KEGG" id="bsol:FSW04_21445"/>
<evidence type="ECO:0000259" key="3">
    <source>
        <dbReference type="Pfam" id="PF00892"/>
    </source>
</evidence>